<sequence>MELSSDIISTLELFKRTATYDSLVNSANNTTLSVIYPSKIAVYGTKEIYDAYILAKSSLGVVLYLRKLMVESEDILSQIRYLNNFADYVRHEIDTVYLISNSKILKDSTYLKKLIYKLDENLSFALGTCNNIRRHASNDSSKFSYRLMSRISDGEKIFQRIEISSDNLWDSMFIESQLRGKKLISINMRTTELNSWMSSLSKFELLSEEAYKVKIGLLQETILKELK</sequence>
<accession>A0A6B9ZPW8</accession>
<gene>
    <name evidence="1" type="ORF">GWR21_27870</name>
</gene>
<protein>
    <submittedName>
        <fullName evidence="1">Uncharacterized protein</fullName>
    </submittedName>
</protein>
<name>A0A6B9ZPW8_9BACT</name>
<proteinExistence type="predicted"/>
<evidence type="ECO:0000313" key="1">
    <source>
        <dbReference type="EMBL" id="QHS63265.1"/>
    </source>
</evidence>
<keyword evidence="2" id="KW-1185">Reference proteome</keyword>
<evidence type="ECO:0000313" key="2">
    <source>
        <dbReference type="Proteomes" id="UP000476411"/>
    </source>
</evidence>
<dbReference type="Proteomes" id="UP000476411">
    <property type="component" value="Chromosome"/>
</dbReference>
<reference evidence="1 2" key="1">
    <citation type="submission" date="2020-01" db="EMBL/GenBank/DDBJ databases">
        <title>Complete genome sequence of Chitinophaga sp. H33E-04 isolated from quinoa roots.</title>
        <authorList>
            <person name="Weon H.-Y."/>
            <person name="Lee S.A."/>
        </authorList>
    </citation>
    <scope>NUCLEOTIDE SEQUENCE [LARGE SCALE GENOMIC DNA]</scope>
    <source>
        <strain evidence="1 2">H33E-04</strain>
    </source>
</reference>
<dbReference type="KEGG" id="chih:GWR21_27870"/>
<dbReference type="EMBL" id="CP048113">
    <property type="protein sequence ID" value="QHS63265.1"/>
    <property type="molecule type" value="Genomic_DNA"/>
</dbReference>
<dbReference type="RefSeq" id="WP_162334981.1">
    <property type="nucleotide sequence ID" value="NZ_CP048113.1"/>
</dbReference>
<organism evidence="1 2">
    <name type="scientific">Chitinophaga agri</name>
    <dbReference type="NCBI Taxonomy" id="2703787"/>
    <lineage>
        <taxon>Bacteria</taxon>
        <taxon>Pseudomonadati</taxon>
        <taxon>Bacteroidota</taxon>
        <taxon>Chitinophagia</taxon>
        <taxon>Chitinophagales</taxon>
        <taxon>Chitinophagaceae</taxon>
        <taxon>Chitinophaga</taxon>
    </lineage>
</organism>
<dbReference type="AlphaFoldDB" id="A0A6B9ZPW8"/>